<evidence type="ECO:0000256" key="1">
    <source>
        <dbReference type="ARBA" id="ARBA00006484"/>
    </source>
</evidence>
<dbReference type="CDD" id="cd05233">
    <property type="entry name" value="SDR_c"/>
    <property type="match status" value="1"/>
</dbReference>
<name>Q9RN66_STRNO</name>
<dbReference type="KEGG" id="ag:AAF01806"/>
<dbReference type="PRINTS" id="PR00080">
    <property type="entry name" value="SDRFAMILY"/>
</dbReference>
<dbReference type="EMBL" id="AF187532">
    <property type="protein sequence ID" value="AAF01806.1"/>
    <property type="molecule type" value="Genomic_DNA"/>
</dbReference>
<protein>
    <submittedName>
        <fullName evidence="4">C-7 ketoreductase</fullName>
    </submittedName>
</protein>
<feature type="compositionally biased region" description="Pro residues" evidence="3">
    <location>
        <begin position="11"/>
        <end position="33"/>
    </location>
</feature>
<sequence length="281" mass="28527">MRAMTDSTGPRPVPAMSPAPSPTPSPGPAPGSEPAPLAVIVTGGGSGIGRATARAFAAQGAKVLVVGRTEDALAQTAEGCADMRVLVADVASPDGPQAVVNAALREFGRIDVLVNNAAVAGMETLQTVDRDAVARQFGTNLTAPLFLVQSALGALEKSRGIVVNVGTAATLGLRAAPTGALYGASKVALDYLTRTWAVELAPRGIRVVGVAPGVIDTGIGVRMGMTPEGYREFLTGMGGRVPVGRVGRPEDVAWWIVQLARPEAGYATGMVVPVDGGLSLV</sequence>
<organism evidence="4">
    <name type="scientific">Streptomyces nogalater</name>
    <dbReference type="NCBI Taxonomy" id="38314"/>
    <lineage>
        <taxon>Bacteria</taxon>
        <taxon>Bacillati</taxon>
        <taxon>Actinomycetota</taxon>
        <taxon>Actinomycetes</taxon>
        <taxon>Kitasatosporales</taxon>
        <taxon>Streptomycetaceae</taxon>
        <taxon>Streptomyces</taxon>
    </lineage>
</organism>
<evidence type="ECO:0000256" key="3">
    <source>
        <dbReference type="SAM" id="MobiDB-lite"/>
    </source>
</evidence>
<proteinExistence type="inferred from homology"/>
<dbReference type="InterPro" id="IPR036291">
    <property type="entry name" value="NAD(P)-bd_dom_sf"/>
</dbReference>
<dbReference type="AlphaFoldDB" id="Q9RN66"/>
<gene>
    <name evidence="4" type="primary">snoaF</name>
</gene>
<keyword evidence="2" id="KW-0560">Oxidoreductase</keyword>
<reference evidence="4" key="1">
    <citation type="journal article" date="1997" name="Mol. Gen. Genet.">
        <title>Characterization of Streptomyces nogalater genes encoding enzymes involved in glycosylation steps in nogalamycin biosynthesis.</title>
        <authorList>
            <person name="Torkkell S."/>
            <person name="Ylihonko K."/>
            <person name="Hakala J."/>
            <person name="Skurnik M."/>
            <person name="Mantsala P."/>
        </authorList>
    </citation>
    <scope>NUCLEOTIDE SEQUENCE</scope>
    <source>
        <strain evidence="4">ATCC27451</strain>
    </source>
</reference>
<evidence type="ECO:0000256" key="2">
    <source>
        <dbReference type="ARBA" id="ARBA00023002"/>
    </source>
</evidence>
<dbReference type="InterPro" id="IPR020904">
    <property type="entry name" value="Sc_DH/Rdtase_CS"/>
</dbReference>
<dbReference type="PANTHER" id="PTHR43975">
    <property type="entry name" value="ZGC:101858"/>
    <property type="match status" value="1"/>
</dbReference>
<feature type="region of interest" description="Disordered" evidence="3">
    <location>
        <begin position="1"/>
        <end position="36"/>
    </location>
</feature>
<accession>Q9RN66</accession>
<reference evidence="4" key="2">
    <citation type="journal article" date="2000" name="Antimicrob. Agents Chemother.">
        <title>Identification of a cyclase gene dictating the C-9 stereochemistry of anthracyclines from Streptomyces nogalater.</title>
        <authorList>
            <person name="Torkkell S."/>
            <person name="Kunnari T."/>
            <person name="Palmu K."/>
            <person name="Hakala J."/>
            <person name="Mantsala P."/>
            <person name="Ylihonko K."/>
        </authorList>
    </citation>
    <scope>NUCLEOTIDE SEQUENCE</scope>
    <source>
        <strain evidence="4">ATCC27451</strain>
    </source>
</reference>
<dbReference type="PROSITE" id="PS00061">
    <property type="entry name" value="ADH_SHORT"/>
    <property type="match status" value="1"/>
</dbReference>
<dbReference type="FunFam" id="3.40.50.720:FF:000084">
    <property type="entry name" value="Short-chain dehydrogenase reductase"/>
    <property type="match status" value="1"/>
</dbReference>
<dbReference type="InterPro" id="IPR002347">
    <property type="entry name" value="SDR_fam"/>
</dbReference>
<dbReference type="GO" id="GO:0016491">
    <property type="term" value="F:oxidoreductase activity"/>
    <property type="evidence" value="ECO:0007669"/>
    <property type="project" value="UniProtKB-KW"/>
</dbReference>
<dbReference type="Gene3D" id="3.40.50.720">
    <property type="entry name" value="NAD(P)-binding Rossmann-like Domain"/>
    <property type="match status" value="1"/>
</dbReference>
<evidence type="ECO:0000313" key="4">
    <source>
        <dbReference type="EMBL" id="AAF01806.1"/>
    </source>
</evidence>
<dbReference type="SUPFAM" id="SSF51735">
    <property type="entry name" value="NAD(P)-binding Rossmann-fold domains"/>
    <property type="match status" value="1"/>
</dbReference>
<dbReference type="PRINTS" id="PR00081">
    <property type="entry name" value="GDHRDH"/>
</dbReference>
<dbReference type="Pfam" id="PF13561">
    <property type="entry name" value="adh_short_C2"/>
    <property type="match status" value="1"/>
</dbReference>
<dbReference type="PANTHER" id="PTHR43975:SF2">
    <property type="entry name" value="EG:BACR7A4.14 PROTEIN-RELATED"/>
    <property type="match status" value="1"/>
</dbReference>
<comment type="similarity">
    <text evidence="1">Belongs to the short-chain dehydrogenases/reductases (SDR) family.</text>
</comment>